<dbReference type="Gene3D" id="1.20.1690.10">
    <property type="entry name" value="V-type ATP synthase subunit C domain"/>
    <property type="match status" value="2"/>
</dbReference>
<evidence type="ECO:0000313" key="5">
    <source>
        <dbReference type="EMBL" id="MBX8643558.1"/>
    </source>
</evidence>
<proteinExistence type="inferred from homology"/>
<sequence length="361" mass="41100">MKRSVKIEMDSTYSGSYGRIRAAQVEFLSDNFISSFYEMDIEGITRALSTRQYKEDIDQLYSLYRNPELLEMAINRRLAVRNRIALFAPPPNAADILRAYLAKWDVQNIKSVLTAKFLGYSLGQTEAFLVGFRQAALGIFAGNLRNEDYNLLLSLPDIEAIVEALSKYGYGATLLQEIERYRKENDISPMLRALDRYYYRRLFSSLRFYLGSEGPVIRYFREEVDLKNVMMLLIAKDLGIPFETIREEIIPNGNLQTEILGSIYDEGSVEAAMTRFAERIGLKGPTGDGFVSSDFRSFEAHIRHRLYEKYASLLSAQAISIGSIFAFILRAERERELLLSIVKGKVYGVPEEKIKALAGGM</sequence>
<dbReference type="InterPro" id="IPR002843">
    <property type="entry name" value="ATPase_V0-cplx_csu/dsu"/>
</dbReference>
<dbReference type="AlphaFoldDB" id="A0A8J7YMK8"/>
<dbReference type="EMBL" id="JAGVSJ010000020">
    <property type="protein sequence ID" value="MBX8632293.1"/>
    <property type="molecule type" value="Genomic_DNA"/>
</dbReference>
<gene>
    <name evidence="4" type="ORF">J9259_07250</name>
    <name evidence="5" type="ORF">KIY12_02350</name>
</gene>
<keyword evidence="2" id="KW-0813">Transport</keyword>
<organism evidence="5 6">
    <name type="scientific">Candidatus Sysuiplasma superficiale</name>
    <dbReference type="NCBI Taxonomy" id="2823368"/>
    <lineage>
        <taxon>Archaea</taxon>
        <taxon>Methanobacteriati</taxon>
        <taxon>Thermoplasmatota</taxon>
        <taxon>Thermoplasmata</taxon>
        <taxon>Candidatus Sysuiplasmatales</taxon>
        <taxon>Candidatus Sysuiplasmataceae</taxon>
        <taxon>Candidatus Sysuiplasma</taxon>
    </lineage>
</organism>
<dbReference type="InterPro" id="IPR035067">
    <property type="entry name" value="V-type_ATPase_csu/dsu"/>
</dbReference>
<dbReference type="Proteomes" id="UP000750197">
    <property type="component" value="Unassembled WGS sequence"/>
</dbReference>
<comment type="caution">
    <text evidence="5">The sequence shown here is derived from an EMBL/GenBank/DDBJ whole genome shotgun (WGS) entry which is preliminary data.</text>
</comment>
<evidence type="ECO:0000313" key="6">
    <source>
        <dbReference type="Proteomes" id="UP000750197"/>
    </source>
</evidence>
<name>A0A8J7YMK8_9ARCH</name>
<dbReference type="SUPFAM" id="SSF103486">
    <property type="entry name" value="V-type ATP synthase subunit C"/>
    <property type="match status" value="1"/>
</dbReference>
<protein>
    <submittedName>
        <fullName evidence="5">V-type ATPase subunit</fullName>
    </submittedName>
</protein>
<evidence type="ECO:0000313" key="4">
    <source>
        <dbReference type="EMBL" id="MBX8632293.1"/>
    </source>
</evidence>
<accession>A0A8J7YMK8</accession>
<dbReference type="Gene3D" id="1.10.132.50">
    <property type="entry name" value="ATP synthase (C/AC39) subunit, domain 3"/>
    <property type="match status" value="1"/>
</dbReference>
<reference evidence="5" key="1">
    <citation type="submission" date="2021-05" db="EMBL/GenBank/DDBJ databases">
        <title>Genomic insights into ecological role and evolution of a novel Thermoplasmata order Candidatus Sysuiplasmatales.</title>
        <authorList>
            <person name="Yuan Y."/>
        </authorList>
    </citation>
    <scope>NUCLEOTIDE SEQUENCE</scope>
    <source>
        <strain evidence="5">TUT19-bin139</strain>
        <strain evidence="4">YP2-bin.285</strain>
    </source>
</reference>
<dbReference type="PANTHER" id="PTHR38682:SF1">
    <property type="entry name" value="V-TYPE ATP SYNTHASE SUBUNIT C"/>
    <property type="match status" value="1"/>
</dbReference>
<dbReference type="PANTHER" id="PTHR38682">
    <property type="entry name" value="V-TYPE ATP SYNTHASE SUBUNIT C"/>
    <property type="match status" value="1"/>
</dbReference>
<keyword evidence="3" id="KW-0406">Ion transport</keyword>
<dbReference type="InterPro" id="IPR050873">
    <property type="entry name" value="V-ATPase_V0D/AC39_subunit"/>
</dbReference>
<dbReference type="GO" id="GO:0046961">
    <property type="term" value="F:proton-transporting ATPase activity, rotational mechanism"/>
    <property type="evidence" value="ECO:0007669"/>
    <property type="project" value="InterPro"/>
</dbReference>
<dbReference type="Pfam" id="PF01992">
    <property type="entry name" value="vATP-synt_AC39"/>
    <property type="match status" value="1"/>
</dbReference>
<evidence type="ECO:0000256" key="3">
    <source>
        <dbReference type="ARBA" id="ARBA00023065"/>
    </source>
</evidence>
<evidence type="ECO:0000256" key="1">
    <source>
        <dbReference type="ARBA" id="ARBA00006709"/>
    </source>
</evidence>
<dbReference type="InterPro" id="IPR036079">
    <property type="entry name" value="ATPase_csu/dsu_sf"/>
</dbReference>
<dbReference type="Proteomes" id="UP000716004">
    <property type="component" value="Unassembled WGS sequence"/>
</dbReference>
<dbReference type="EMBL" id="JAHEAC010000011">
    <property type="protein sequence ID" value="MBX8643558.1"/>
    <property type="molecule type" value="Genomic_DNA"/>
</dbReference>
<evidence type="ECO:0000256" key="2">
    <source>
        <dbReference type="ARBA" id="ARBA00022448"/>
    </source>
</evidence>
<comment type="similarity">
    <text evidence="1">Belongs to the V-ATPase V0D/AC39 subunit family.</text>
</comment>
<dbReference type="InterPro" id="IPR044911">
    <property type="entry name" value="V-type_ATPase_csu/dsu_dom_3"/>
</dbReference>